<reference evidence="5" key="1">
    <citation type="journal article" date="2019" name="Int. J. Syst. Evol. Microbiol.">
        <title>The Global Catalogue of Microorganisms (GCM) 10K type strain sequencing project: providing services to taxonomists for standard genome sequencing and annotation.</title>
        <authorList>
            <consortium name="The Broad Institute Genomics Platform"/>
            <consortium name="The Broad Institute Genome Sequencing Center for Infectious Disease"/>
            <person name="Wu L."/>
            <person name="Ma J."/>
        </authorList>
    </citation>
    <scope>NUCLEOTIDE SEQUENCE [LARGE SCALE GENOMIC DNA]</scope>
    <source>
        <strain evidence="5">KCTC 32239</strain>
    </source>
</reference>
<keyword evidence="5" id="KW-1185">Reference proteome</keyword>
<dbReference type="PANTHER" id="PTHR43072:SF23">
    <property type="entry name" value="UPF0039 PROTEIN C11D3.02C"/>
    <property type="match status" value="1"/>
</dbReference>
<evidence type="ECO:0000259" key="3">
    <source>
        <dbReference type="PROSITE" id="PS51186"/>
    </source>
</evidence>
<keyword evidence="2" id="KW-0012">Acyltransferase</keyword>
<proteinExistence type="predicted"/>
<accession>A0ABQ3AXA7</accession>
<dbReference type="PROSITE" id="PS51186">
    <property type="entry name" value="GNAT"/>
    <property type="match status" value="1"/>
</dbReference>
<evidence type="ECO:0000313" key="4">
    <source>
        <dbReference type="EMBL" id="GGY67075.1"/>
    </source>
</evidence>
<comment type="caution">
    <text evidence="4">The sequence shown here is derived from an EMBL/GenBank/DDBJ whole genome shotgun (WGS) entry which is preliminary data.</text>
</comment>
<evidence type="ECO:0000256" key="1">
    <source>
        <dbReference type="ARBA" id="ARBA00022679"/>
    </source>
</evidence>
<dbReference type="Pfam" id="PF00583">
    <property type="entry name" value="Acetyltransf_1"/>
    <property type="match status" value="1"/>
</dbReference>
<dbReference type="CDD" id="cd04301">
    <property type="entry name" value="NAT_SF"/>
    <property type="match status" value="1"/>
</dbReference>
<dbReference type="Proteomes" id="UP000619761">
    <property type="component" value="Unassembled WGS sequence"/>
</dbReference>
<sequence>MKFINCTYDAHASAILAIFNHSIATSTALYDYEPRTLETVKNWFDAKTRLDFPVIGITDDTDQFMGFATYGAFRAGAGFKYSVEHSVYLDPAHLGKGLGKILMLELIRLAKAQGLHTLIGIIDMENTGSIALHEKLGFIHAGTIKQAGYKFGDWRDCGYYQLLLETPDTPNED</sequence>
<dbReference type="RefSeq" id="WP_189416344.1">
    <property type="nucleotide sequence ID" value="NZ_BMYZ01000001.1"/>
</dbReference>
<name>A0ABQ3AXA7_9GAMM</name>
<dbReference type="SUPFAM" id="SSF55729">
    <property type="entry name" value="Acyl-CoA N-acyltransferases (Nat)"/>
    <property type="match status" value="1"/>
</dbReference>
<organism evidence="4 5">
    <name type="scientific">Cellvibrio zantedeschiae</name>
    <dbReference type="NCBI Taxonomy" id="1237077"/>
    <lineage>
        <taxon>Bacteria</taxon>
        <taxon>Pseudomonadati</taxon>
        <taxon>Pseudomonadota</taxon>
        <taxon>Gammaproteobacteria</taxon>
        <taxon>Cellvibrionales</taxon>
        <taxon>Cellvibrionaceae</taxon>
        <taxon>Cellvibrio</taxon>
    </lineage>
</organism>
<dbReference type="EMBL" id="BMYZ01000001">
    <property type="protein sequence ID" value="GGY67075.1"/>
    <property type="molecule type" value="Genomic_DNA"/>
</dbReference>
<dbReference type="InterPro" id="IPR016181">
    <property type="entry name" value="Acyl_CoA_acyltransferase"/>
</dbReference>
<gene>
    <name evidence="4" type="ORF">GCM10011613_08940</name>
</gene>
<dbReference type="Gene3D" id="3.40.630.30">
    <property type="match status" value="1"/>
</dbReference>
<feature type="domain" description="N-acetyltransferase" evidence="3">
    <location>
        <begin position="13"/>
        <end position="165"/>
    </location>
</feature>
<dbReference type="PANTHER" id="PTHR43072">
    <property type="entry name" value="N-ACETYLTRANSFERASE"/>
    <property type="match status" value="1"/>
</dbReference>
<keyword evidence="1" id="KW-0808">Transferase</keyword>
<dbReference type="InterPro" id="IPR000182">
    <property type="entry name" value="GNAT_dom"/>
</dbReference>
<protein>
    <submittedName>
        <fullName evidence="4">N-acetyltransferase</fullName>
    </submittedName>
</protein>
<evidence type="ECO:0000313" key="5">
    <source>
        <dbReference type="Proteomes" id="UP000619761"/>
    </source>
</evidence>
<evidence type="ECO:0000256" key="2">
    <source>
        <dbReference type="ARBA" id="ARBA00023315"/>
    </source>
</evidence>